<gene>
    <name evidence="3" type="ORF">SAMN04488028_101811</name>
</gene>
<dbReference type="Proteomes" id="UP000184474">
    <property type="component" value="Unassembled WGS sequence"/>
</dbReference>
<evidence type="ECO:0000313" key="3">
    <source>
        <dbReference type="EMBL" id="SHJ65811.1"/>
    </source>
</evidence>
<organism evidence="3 4">
    <name type="scientific">Reichenbachiella agariperforans</name>
    <dbReference type="NCBI Taxonomy" id="156994"/>
    <lineage>
        <taxon>Bacteria</taxon>
        <taxon>Pseudomonadati</taxon>
        <taxon>Bacteroidota</taxon>
        <taxon>Cytophagia</taxon>
        <taxon>Cytophagales</taxon>
        <taxon>Reichenbachiellaceae</taxon>
        <taxon>Reichenbachiella</taxon>
    </lineage>
</organism>
<evidence type="ECO:0000313" key="4">
    <source>
        <dbReference type="Proteomes" id="UP000184474"/>
    </source>
</evidence>
<keyword evidence="2" id="KW-0812">Transmembrane</keyword>
<feature type="coiled-coil region" evidence="1">
    <location>
        <begin position="310"/>
        <end position="342"/>
    </location>
</feature>
<keyword evidence="1" id="KW-0175">Coiled coil</keyword>
<dbReference type="EMBL" id="FRAA01000001">
    <property type="protein sequence ID" value="SHJ65811.1"/>
    <property type="molecule type" value="Genomic_DNA"/>
</dbReference>
<dbReference type="CDD" id="cd10981">
    <property type="entry name" value="ZnPC_S1P1"/>
    <property type="match status" value="1"/>
</dbReference>
<evidence type="ECO:0000256" key="2">
    <source>
        <dbReference type="SAM" id="Phobius"/>
    </source>
</evidence>
<reference evidence="4" key="1">
    <citation type="submission" date="2016-11" db="EMBL/GenBank/DDBJ databases">
        <authorList>
            <person name="Varghese N."/>
            <person name="Submissions S."/>
        </authorList>
    </citation>
    <scope>NUCLEOTIDE SEQUENCE [LARGE SCALE GENOMIC DNA]</scope>
    <source>
        <strain evidence="4">DSM 26134</strain>
    </source>
</reference>
<dbReference type="STRING" id="156994.SAMN04488028_101811"/>
<dbReference type="RefSeq" id="WP_245816787.1">
    <property type="nucleotide sequence ID" value="NZ_FRAA01000001.1"/>
</dbReference>
<keyword evidence="2" id="KW-1133">Transmembrane helix</keyword>
<proteinExistence type="predicted"/>
<evidence type="ECO:0000256" key="1">
    <source>
        <dbReference type="SAM" id="Coils"/>
    </source>
</evidence>
<protein>
    <recommendedName>
        <fullName evidence="5">S1/P1 Nuclease</fullName>
    </recommendedName>
</protein>
<accession>A0A1M6L3K7</accession>
<keyword evidence="2" id="KW-0472">Membrane</keyword>
<evidence type="ECO:0008006" key="5">
    <source>
        <dbReference type="Google" id="ProtNLM"/>
    </source>
</evidence>
<dbReference type="InterPro" id="IPR008947">
    <property type="entry name" value="PLipase_C/P1_nuclease_dom_sf"/>
</dbReference>
<keyword evidence="4" id="KW-1185">Reference proteome</keyword>
<name>A0A1M6L3K7_REIAG</name>
<dbReference type="AlphaFoldDB" id="A0A1M6L3K7"/>
<sequence length="343" mass="40560">MPWELVPRRSYSTNQLTALMYRKWILGLFLFCSSLTSTGSYYWGFHAHRKINRLAVFTLPPDLIDFYKRHIVYMTENAVNPDERRYAIKEEAPRHYIDLDVYGEDALSILPHRWDSAVAMFTEDTLQAYGIVPWHISFMKWQLTRAFEERNLEHILRYSADIGHYIADSNVPLHTTENYNGQLTGQYGIHGFWESRLPELYDEEYDFFVGRAVYVDDVNSYVWDGVSQAHLALDSVLGFERELTTDVSESKKYSYEERGNRSVKVYSKHYSKLYHQRLNGMVERQMRASIKMVGDIWYTCWVDAGQPDAIDLLQLNLDTKEIEKLKEERESWEERTVKSREHN</sequence>
<dbReference type="SUPFAM" id="SSF48537">
    <property type="entry name" value="Phospholipase C/P1 nuclease"/>
    <property type="match status" value="1"/>
</dbReference>
<feature type="transmembrane region" description="Helical" evidence="2">
    <location>
        <begin position="24"/>
        <end position="44"/>
    </location>
</feature>
<dbReference type="GO" id="GO:0016788">
    <property type="term" value="F:hydrolase activity, acting on ester bonds"/>
    <property type="evidence" value="ECO:0007669"/>
    <property type="project" value="InterPro"/>
</dbReference>
<dbReference type="Gene3D" id="1.10.575.10">
    <property type="entry name" value="P1 Nuclease"/>
    <property type="match status" value="1"/>
</dbReference>